<evidence type="ECO:0000256" key="12">
    <source>
        <dbReference type="ARBA" id="ARBA00024326"/>
    </source>
</evidence>
<evidence type="ECO:0000256" key="9">
    <source>
        <dbReference type="ARBA" id="ARBA00023239"/>
    </source>
</evidence>
<evidence type="ECO:0000256" key="3">
    <source>
        <dbReference type="ARBA" id="ARBA00012243"/>
    </source>
</evidence>
<dbReference type="PANTHER" id="PTHR10067:SF6">
    <property type="entry name" value="PHOSPHATIDYLSERINE DECARBOXYLASE PROENZYME, MITOCHONDRIAL"/>
    <property type="match status" value="1"/>
</dbReference>
<comment type="pathway">
    <text evidence="2">Lipid metabolism.</text>
</comment>
<dbReference type="EC" id="4.1.1.65" evidence="3"/>
<reference evidence="14 15" key="2">
    <citation type="submission" date="2018-06" db="EMBL/GenBank/DDBJ databases">
        <title>Comparative genomics of rhizobia nodulating Arachis hypogaea in China.</title>
        <authorList>
            <person name="Li Y."/>
        </authorList>
    </citation>
    <scope>NUCLEOTIDE SEQUENCE [LARGE SCALE GENOMIC DNA]</scope>
    <source>
        <strain evidence="14 15">CCBAU 51658</strain>
    </source>
</reference>
<dbReference type="Proteomes" id="UP000625079">
    <property type="component" value="Unassembled WGS sequence"/>
</dbReference>
<evidence type="ECO:0000256" key="11">
    <source>
        <dbReference type="ARBA" id="ARBA00023317"/>
    </source>
</evidence>
<evidence type="ECO:0000256" key="10">
    <source>
        <dbReference type="ARBA" id="ARBA00023264"/>
    </source>
</evidence>
<dbReference type="AlphaFoldDB" id="A0A410V2R4"/>
<keyword evidence="7" id="KW-0865">Zymogen</keyword>
<evidence type="ECO:0000313" key="16">
    <source>
        <dbReference type="Proteomes" id="UP000625079"/>
    </source>
</evidence>
<keyword evidence="11" id="KW-0670">Pyruvate</keyword>
<evidence type="ECO:0000256" key="8">
    <source>
        <dbReference type="ARBA" id="ARBA00023209"/>
    </source>
</evidence>
<keyword evidence="9 14" id="KW-0456">Lyase</keyword>
<dbReference type="Pfam" id="PF02666">
    <property type="entry name" value="PS_Dcarbxylase"/>
    <property type="match status" value="1"/>
</dbReference>
<evidence type="ECO:0000256" key="1">
    <source>
        <dbReference type="ARBA" id="ARBA00001928"/>
    </source>
</evidence>
<proteinExistence type="predicted"/>
<dbReference type="NCBIfam" id="TIGR00163">
    <property type="entry name" value="PS_decarb"/>
    <property type="match status" value="1"/>
</dbReference>
<evidence type="ECO:0000256" key="7">
    <source>
        <dbReference type="ARBA" id="ARBA00023145"/>
    </source>
</evidence>
<sequence length="302" mass="33378">MTVKALIASFTQQEDLNFLLTNRIPRAGLTRFMGWFSKIENPLVRDFSIALWKLFSDLDLSEAKKDHFNSLHDCFTRELKPGLRLFDPDASVVASPSDGIVGAHGRIADTELFQVKGAPYSLLDLLGDPALVEQHRDGSFVTLRLTSSMYHRFHAPYDAHIERVTLIHGDVWNVNPIALKRVERLFCKNERAVIRTRLSTGEAVTLVPVAAILVASIRLHFLDTVLNAQTRGPVNFPCDVNVAKGEELGWFEHGSTIIILAPGDFSFCEGITEGTRIRAGQALLRRSLHSAAGCGYIVGGDG</sequence>
<keyword evidence="5" id="KW-0210">Decarboxylase</keyword>
<comment type="pathway">
    <text evidence="12">Phospholipid metabolism; phosphatidylethanolamine biosynthesis.</text>
</comment>
<reference evidence="13" key="1">
    <citation type="journal article" date="2014" name="Int. J. Syst. Evol. Microbiol.">
        <title>Complete genome sequence of Corynebacterium casei LMG S-19264T (=DSM 44701T), isolated from a smear-ripened cheese.</title>
        <authorList>
            <consortium name="US DOE Joint Genome Institute (JGI-PGF)"/>
            <person name="Walter F."/>
            <person name="Albersmeier A."/>
            <person name="Kalinowski J."/>
            <person name="Ruckert C."/>
        </authorList>
    </citation>
    <scope>NUCLEOTIDE SEQUENCE</scope>
    <source>
        <strain evidence="13">CGMCC 1.15034</strain>
    </source>
</reference>
<evidence type="ECO:0000313" key="14">
    <source>
        <dbReference type="EMBL" id="QOZ59047.1"/>
    </source>
</evidence>
<evidence type="ECO:0000256" key="4">
    <source>
        <dbReference type="ARBA" id="ARBA00022516"/>
    </source>
</evidence>
<reference evidence="13" key="3">
    <citation type="submission" date="2022-12" db="EMBL/GenBank/DDBJ databases">
        <authorList>
            <person name="Sun Q."/>
            <person name="Zhou Y."/>
        </authorList>
    </citation>
    <scope>NUCLEOTIDE SEQUENCE</scope>
    <source>
        <strain evidence="13">CGMCC 1.15034</strain>
    </source>
</reference>
<evidence type="ECO:0000256" key="2">
    <source>
        <dbReference type="ARBA" id="ARBA00005189"/>
    </source>
</evidence>
<gene>
    <name evidence="14" type="primary">psd</name>
    <name evidence="13" type="ORF">GCM10010987_02700</name>
    <name evidence="14" type="ORF">XH86_10050</name>
</gene>
<organism evidence="13 16">
    <name type="scientific">Bradyrhizobium guangdongense</name>
    <dbReference type="NCBI Taxonomy" id="1325090"/>
    <lineage>
        <taxon>Bacteria</taxon>
        <taxon>Pseudomonadati</taxon>
        <taxon>Pseudomonadota</taxon>
        <taxon>Alphaproteobacteria</taxon>
        <taxon>Hyphomicrobiales</taxon>
        <taxon>Nitrobacteraceae</taxon>
        <taxon>Bradyrhizobium</taxon>
    </lineage>
</organism>
<dbReference type="InterPro" id="IPR003817">
    <property type="entry name" value="PS_Dcarbxylase"/>
</dbReference>
<accession>A0A410V2R4</accession>
<dbReference type="EMBL" id="BMHC01000001">
    <property type="protein sequence ID" value="GGI19117.1"/>
    <property type="molecule type" value="Genomic_DNA"/>
</dbReference>
<keyword evidence="4" id="KW-0444">Lipid biosynthesis</keyword>
<dbReference type="EMBL" id="CP030057">
    <property type="protein sequence ID" value="QOZ59047.1"/>
    <property type="molecule type" value="Genomic_DNA"/>
</dbReference>
<dbReference type="RefSeq" id="WP_128964670.1">
    <property type="nucleotide sequence ID" value="NZ_BMHC01000001.1"/>
</dbReference>
<dbReference type="InterPro" id="IPR033177">
    <property type="entry name" value="PSD-B"/>
</dbReference>
<dbReference type="PANTHER" id="PTHR10067">
    <property type="entry name" value="PHOSPHATIDYLSERINE DECARBOXYLASE"/>
    <property type="match status" value="1"/>
</dbReference>
<name>A0A410V2R4_9BRAD</name>
<keyword evidence="6" id="KW-0443">Lipid metabolism</keyword>
<dbReference type="OrthoDB" id="9802030at2"/>
<comment type="cofactor">
    <cofactor evidence="1">
        <name>pyruvate</name>
        <dbReference type="ChEBI" id="CHEBI:15361"/>
    </cofactor>
</comment>
<evidence type="ECO:0000256" key="6">
    <source>
        <dbReference type="ARBA" id="ARBA00023098"/>
    </source>
</evidence>
<evidence type="ECO:0000313" key="15">
    <source>
        <dbReference type="Proteomes" id="UP000593880"/>
    </source>
</evidence>
<dbReference type="GO" id="GO:0006646">
    <property type="term" value="P:phosphatidylethanolamine biosynthetic process"/>
    <property type="evidence" value="ECO:0007669"/>
    <property type="project" value="UniProtKB-UniPathway"/>
</dbReference>
<evidence type="ECO:0000256" key="5">
    <source>
        <dbReference type="ARBA" id="ARBA00022793"/>
    </source>
</evidence>
<dbReference type="Proteomes" id="UP000593880">
    <property type="component" value="Chromosome"/>
</dbReference>
<protein>
    <recommendedName>
        <fullName evidence="3">phosphatidylserine decarboxylase</fullName>
        <ecNumber evidence="3">4.1.1.65</ecNumber>
    </recommendedName>
</protein>
<keyword evidence="8" id="KW-0594">Phospholipid biosynthesis</keyword>
<keyword evidence="10" id="KW-1208">Phospholipid metabolism</keyword>
<dbReference type="GO" id="GO:0004609">
    <property type="term" value="F:phosphatidylserine decarboxylase activity"/>
    <property type="evidence" value="ECO:0007669"/>
    <property type="project" value="UniProtKB-EC"/>
</dbReference>
<keyword evidence="15" id="KW-1185">Reference proteome</keyword>
<evidence type="ECO:0000313" key="13">
    <source>
        <dbReference type="EMBL" id="GGI19117.1"/>
    </source>
</evidence>